<dbReference type="Proteomes" id="UP001567538">
    <property type="component" value="Unassembled WGS sequence"/>
</dbReference>
<organism evidence="1 2">
    <name type="scientific">Salvia divinorum</name>
    <name type="common">Maria pastora</name>
    <name type="synonym">Diviner's sage</name>
    <dbReference type="NCBI Taxonomy" id="28513"/>
    <lineage>
        <taxon>Eukaryota</taxon>
        <taxon>Viridiplantae</taxon>
        <taxon>Streptophyta</taxon>
        <taxon>Embryophyta</taxon>
        <taxon>Tracheophyta</taxon>
        <taxon>Spermatophyta</taxon>
        <taxon>Magnoliopsida</taxon>
        <taxon>eudicotyledons</taxon>
        <taxon>Gunneridae</taxon>
        <taxon>Pentapetalae</taxon>
        <taxon>asterids</taxon>
        <taxon>lamiids</taxon>
        <taxon>Lamiales</taxon>
        <taxon>Lamiaceae</taxon>
        <taxon>Nepetoideae</taxon>
        <taxon>Mentheae</taxon>
        <taxon>Salviinae</taxon>
        <taxon>Salvia</taxon>
        <taxon>Salvia subgen. Calosphace</taxon>
    </lineage>
</organism>
<protein>
    <submittedName>
        <fullName evidence="1">Uncharacterized protein</fullName>
    </submittedName>
</protein>
<reference evidence="1 2" key="1">
    <citation type="submission" date="2024-06" db="EMBL/GenBank/DDBJ databases">
        <title>A chromosome level genome sequence of Diviner's sage (Salvia divinorum).</title>
        <authorList>
            <person name="Ford S.A."/>
            <person name="Ro D.-K."/>
            <person name="Ness R.W."/>
            <person name="Phillips M.A."/>
        </authorList>
    </citation>
    <scope>NUCLEOTIDE SEQUENCE [LARGE SCALE GENOMIC DNA]</scope>
    <source>
        <strain evidence="1">SAF-2024a</strain>
        <tissue evidence="1">Leaf</tissue>
    </source>
</reference>
<evidence type="ECO:0000313" key="1">
    <source>
        <dbReference type="EMBL" id="KAL1536294.1"/>
    </source>
</evidence>
<comment type="caution">
    <text evidence="1">The sequence shown here is derived from an EMBL/GenBank/DDBJ whole genome shotgun (WGS) entry which is preliminary data.</text>
</comment>
<name>A0ABD1FWS0_SALDI</name>
<proteinExistence type="predicted"/>
<gene>
    <name evidence="1" type="ORF">AAHA92_28969</name>
</gene>
<dbReference type="EMBL" id="JBEAFC010000011">
    <property type="protein sequence ID" value="KAL1536294.1"/>
    <property type="molecule type" value="Genomic_DNA"/>
</dbReference>
<keyword evidence="2" id="KW-1185">Reference proteome</keyword>
<dbReference type="AlphaFoldDB" id="A0ABD1FWS0"/>
<evidence type="ECO:0000313" key="2">
    <source>
        <dbReference type="Proteomes" id="UP001567538"/>
    </source>
</evidence>
<sequence>MDQCKPKQVEKKRKAATDSVGLIEMLGRMQDDTNERLDKLTKRIGFEFEASSKARKEVVDILSAIPELTLVQQIDVAEIILAKVERVEHFMRLPEGSRLTYVSRALEKHGHI</sequence>
<accession>A0ABD1FWS0</accession>